<gene>
    <name evidence="2" type="ORF">Vgi01_00130</name>
</gene>
<evidence type="ECO:0000313" key="3">
    <source>
        <dbReference type="Proteomes" id="UP000647860"/>
    </source>
</evidence>
<dbReference type="EMBL" id="BOPA01000001">
    <property type="protein sequence ID" value="GIJ13329.1"/>
    <property type="molecule type" value="Genomic_DNA"/>
</dbReference>
<feature type="compositionally biased region" description="Basic and acidic residues" evidence="1">
    <location>
        <begin position="60"/>
        <end position="77"/>
    </location>
</feature>
<name>A0ABQ4I624_9ACTN</name>
<reference evidence="2 3" key="1">
    <citation type="submission" date="2021-01" db="EMBL/GenBank/DDBJ databases">
        <title>Whole genome shotgun sequence of Verrucosispora gifhornensis NBRC 16317.</title>
        <authorList>
            <person name="Komaki H."/>
            <person name="Tamura T."/>
        </authorList>
    </citation>
    <scope>NUCLEOTIDE SEQUENCE [LARGE SCALE GENOMIC DNA]</scope>
    <source>
        <strain evidence="2 3">NBRC 16317</strain>
    </source>
</reference>
<protein>
    <submittedName>
        <fullName evidence="2">Uncharacterized protein</fullName>
    </submittedName>
</protein>
<dbReference type="Proteomes" id="UP000647860">
    <property type="component" value="Unassembled WGS sequence"/>
</dbReference>
<comment type="caution">
    <text evidence="2">The sequence shown here is derived from an EMBL/GenBank/DDBJ whole genome shotgun (WGS) entry which is preliminary data.</text>
</comment>
<evidence type="ECO:0000313" key="2">
    <source>
        <dbReference type="EMBL" id="GIJ13329.1"/>
    </source>
</evidence>
<evidence type="ECO:0000256" key="1">
    <source>
        <dbReference type="SAM" id="MobiDB-lite"/>
    </source>
</evidence>
<keyword evidence="3" id="KW-1185">Reference proteome</keyword>
<sequence length="77" mass="8136">MGLVTWGSSGSSRGHTELAATGRGVVDGTLMMPKGTRPPVDGRATPVPPARRATGPPQAADHRDRTRPDSDTLARRY</sequence>
<accession>A0ABQ4I624</accession>
<organism evidence="2 3">
    <name type="scientific">Micromonospora gifhornensis</name>
    <dbReference type="NCBI Taxonomy" id="84594"/>
    <lineage>
        <taxon>Bacteria</taxon>
        <taxon>Bacillati</taxon>
        <taxon>Actinomycetota</taxon>
        <taxon>Actinomycetes</taxon>
        <taxon>Micromonosporales</taxon>
        <taxon>Micromonosporaceae</taxon>
        <taxon>Micromonospora</taxon>
    </lineage>
</organism>
<feature type="compositionally biased region" description="Polar residues" evidence="1">
    <location>
        <begin position="1"/>
        <end position="13"/>
    </location>
</feature>
<feature type="region of interest" description="Disordered" evidence="1">
    <location>
        <begin position="1"/>
        <end position="77"/>
    </location>
</feature>
<proteinExistence type="predicted"/>